<feature type="compositionally biased region" description="Basic residues" evidence="1">
    <location>
        <begin position="125"/>
        <end position="138"/>
    </location>
</feature>
<sequence length="169" mass="20034">MTFPLMFYFLCLASCHSPAAGIRVRLMEKELDKKQHVVSECACTVRHGTEIVVAGWLDWGRLWGIVEFVLLDVRNVSAKLTVPLFAHKYLRKADSRERRKGAERERERERKRWRERGRGEERTRGGKQKGGRRNRKEKQRGERVAGEREEERGEVHEKSEVEREREELY</sequence>
<organism evidence="3 4">
    <name type="scientific">Scyliorhinus torazame</name>
    <name type="common">Cloudy catshark</name>
    <name type="synonym">Catulus torazame</name>
    <dbReference type="NCBI Taxonomy" id="75743"/>
    <lineage>
        <taxon>Eukaryota</taxon>
        <taxon>Metazoa</taxon>
        <taxon>Chordata</taxon>
        <taxon>Craniata</taxon>
        <taxon>Vertebrata</taxon>
        <taxon>Chondrichthyes</taxon>
        <taxon>Elasmobranchii</taxon>
        <taxon>Galeomorphii</taxon>
        <taxon>Galeoidea</taxon>
        <taxon>Carcharhiniformes</taxon>
        <taxon>Scyliorhinidae</taxon>
        <taxon>Scyliorhinus</taxon>
    </lineage>
</organism>
<dbReference type="Proteomes" id="UP000288216">
    <property type="component" value="Unassembled WGS sequence"/>
</dbReference>
<evidence type="ECO:0000313" key="4">
    <source>
        <dbReference type="Proteomes" id="UP000288216"/>
    </source>
</evidence>
<feature type="region of interest" description="Disordered" evidence="1">
    <location>
        <begin position="94"/>
        <end position="169"/>
    </location>
</feature>
<dbReference type="AlphaFoldDB" id="A0A401PWE1"/>
<keyword evidence="4" id="KW-1185">Reference proteome</keyword>
<dbReference type="EMBL" id="BFAA01012881">
    <property type="protein sequence ID" value="GCB77373.1"/>
    <property type="molecule type" value="Genomic_DNA"/>
</dbReference>
<feature type="signal peptide" evidence="2">
    <location>
        <begin position="1"/>
        <end position="21"/>
    </location>
</feature>
<feature type="chain" id="PRO_5019409396" evidence="2">
    <location>
        <begin position="22"/>
        <end position="169"/>
    </location>
</feature>
<evidence type="ECO:0000256" key="2">
    <source>
        <dbReference type="SAM" id="SignalP"/>
    </source>
</evidence>
<name>A0A401PWE1_SCYTO</name>
<keyword evidence="2" id="KW-0732">Signal</keyword>
<feature type="compositionally biased region" description="Basic and acidic residues" evidence="1">
    <location>
        <begin position="94"/>
        <end position="124"/>
    </location>
</feature>
<evidence type="ECO:0000256" key="1">
    <source>
        <dbReference type="SAM" id="MobiDB-lite"/>
    </source>
</evidence>
<gene>
    <name evidence="3" type="ORF">scyTo_0018460</name>
</gene>
<reference evidence="3 4" key="1">
    <citation type="journal article" date="2018" name="Nat. Ecol. Evol.">
        <title>Shark genomes provide insights into elasmobranch evolution and the origin of vertebrates.</title>
        <authorList>
            <person name="Hara Y"/>
            <person name="Yamaguchi K"/>
            <person name="Onimaru K"/>
            <person name="Kadota M"/>
            <person name="Koyanagi M"/>
            <person name="Keeley SD"/>
            <person name="Tatsumi K"/>
            <person name="Tanaka K"/>
            <person name="Motone F"/>
            <person name="Kageyama Y"/>
            <person name="Nozu R"/>
            <person name="Adachi N"/>
            <person name="Nishimura O"/>
            <person name="Nakagawa R"/>
            <person name="Tanegashima C"/>
            <person name="Kiyatake I"/>
            <person name="Matsumoto R"/>
            <person name="Murakumo K"/>
            <person name="Nishida K"/>
            <person name="Terakita A"/>
            <person name="Kuratani S"/>
            <person name="Sato K"/>
            <person name="Hyodo S Kuraku.S."/>
        </authorList>
    </citation>
    <scope>NUCLEOTIDE SEQUENCE [LARGE SCALE GENOMIC DNA]</scope>
</reference>
<proteinExistence type="predicted"/>
<feature type="compositionally biased region" description="Basic and acidic residues" evidence="1">
    <location>
        <begin position="139"/>
        <end position="169"/>
    </location>
</feature>
<accession>A0A401PWE1</accession>
<protein>
    <submittedName>
        <fullName evidence="3">Uncharacterized protein</fullName>
    </submittedName>
</protein>
<evidence type="ECO:0000313" key="3">
    <source>
        <dbReference type="EMBL" id="GCB77373.1"/>
    </source>
</evidence>
<comment type="caution">
    <text evidence="3">The sequence shown here is derived from an EMBL/GenBank/DDBJ whole genome shotgun (WGS) entry which is preliminary data.</text>
</comment>